<evidence type="ECO:0000256" key="1">
    <source>
        <dbReference type="ARBA" id="ARBA00008950"/>
    </source>
</evidence>
<comment type="caution">
    <text evidence="3">The sequence shown here is derived from an EMBL/GenBank/DDBJ whole genome shotgun (WGS) entry which is preliminary data.</text>
</comment>
<organism evidence="3 4">
    <name type="scientific">Siccirubricoccus soli</name>
    <dbReference type="NCBI Taxonomy" id="2899147"/>
    <lineage>
        <taxon>Bacteria</taxon>
        <taxon>Pseudomonadati</taxon>
        <taxon>Pseudomonadota</taxon>
        <taxon>Alphaproteobacteria</taxon>
        <taxon>Acetobacterales</taxon>
        <taxon>Roseomonadaceae</taxon>
        <taxon>Siccirubricoccus</taxon>
    </lineage>
</organism>
<dbReference type="SUPFAM" id="SSF56300">
    <property type="entry name" value="Metallo-dependent phosphatases"/>
    <property type="match status" value="1"/>
</dbReference>
<dbReference type="Gene3D" id="3.60.21.10">
    <property type="match status" value="1"/>
</dbReference>
<name>A0ABT1D783_9PROT</name>
<keyword evidence="4" id="KW-1185">Reference proteome</keyword>
<dbReference type="CDD" id="cd00838">
    <property type="entry name" value="MPP_superfamily"/>
    <property type="match status" value="1"/>
</dbReference>
<dbReference type="PANTHER" id="PTHR42850">
    <property type="entry name" value="METALLOPHOSPHOESTERASE"/>
    <property type="match status" value="1"/>
</dbReference>
<proteinExistence type="inferred from homology"/>
<dbReference type="InterPro" id="IPR011152">
    <property type="entry name" value="Pesterase_MJ0912"/>
</dbReference>
<evidence type="ECO:0000313" key="4">
    <source>
        <dbReference type="Proteomes" id="UP001523392"/>
    </source>
</evidence>
<dbReference type="PIRSF" id="PIRSF000883">
    <property type="entry name" value="Pesterase_MJ0912"/>
    <property type="match status" value="1"/>
</dbReference>
<reference evidence="3 4" key="1">
    <citation type="submission" date="2021-12" db="EMBL/GenBank/DDBJ databases">
        <title>Siccirubricoccus leaddurans sp. nov., a high concentration Zn2+ tolerance bacterium.</title>
        <authorList>
            <person name="Cao Y."/>
        </authorList>
    </citation>
    <scope>NUCLEOTIDE SEQUENCE [LARGE SCALE GENOMIC DNA]</scope>
    <source>
        <strain evidence="3 4">KC 17139</strain>
    </source>
</reference>
<sequence length="251" mass="26080">MTRLAVLADVHGNVPALEAVLADVKAAGAGAMVNLGDCISGPLWPAESCAALMATGMPTLRGNHDRWVADAALAERLPSDRYARAETSAAQQDWLRALPPLLRPLPGVLAFHACPADDNAYLLEEVAAGRLALAPAAAIAARLGPATGERLVLCAHSHQPRLVHLPDGRAVVNPGSVGCPAYADPMAAEPHVSETGSPAARYALLELGPDGALLGCEFRALAYDWEAAARRAEANDSPAWAQALRSGWVTG</sequence>
<comment type="similarity">
    <text evidence="1">Belongs to the metallophosphoesterase superfamily. YfcE family.</text>
</comment>
<evidence type="ECO:0000259" key="2">
    <source>
        <dbReference type="Pfam" id="PF12850"/>
    </source>
</evidence>
<dbReference type="Proteomes" id="UP001523392">
    <property type="component" value="Unassembled WGS sequence"/>
</dbReference>
<evidence type="ECO:0000313" key="3">
    <source>
        <dbReference type="EMBL" id="MCO6417787.1"/>
    </source>
</evidence>
<dbReference type="InterPro" id="IPR024654">
    <property type="entry name" value="Calcineurin-like_PHP_lpxH"/>
</dbReference>
<dbReference type="RefSeq" id="WP_252954420.1">
    <property type="nucleotide sequence ID" value="NZ_JAFIRR010000103.1"/>
</dbReference>
<dbReference type="InterPro" id="IPR029052">
    <property type="entry name" value="Metallo-depent_PP-like"/>
</dbReference>
<dbReference type="InterPro" id="IPR050126">
    <property type="entry name" value="Ap4A_hydrolase"/>
</dbReference>
<dbReference type="PANTHER" id="PTHR42850:SF2">
    <property type="entry name" value="BLL5683 PROTEIN"/>
    <property type="match status" value="1"/>
</dbReference>
<dbReference type="Pfam" id="PF12850">
    <property type="entry name" value="Metallophos_2"/>
    <property type="match status" value="1"/>
</dbReference>
<feature type="domain" description="Calcineurin-like phosphoesterase" evidence="2">
    <location>
        <begin position="3"/>
        <end position="185"/>
    </location>
</feature>
<gene>
    <name evidence="3" type="ORF">JYK14_16690</name>
</gene>
<protein>
    <submittedName>
        <fullName evidence="3">Metallophosphatase family protein</fullName>
    </submittedName>
</protein>
<dbReference type="EMBL" id="JAFIRR010000103">
    <property type="protein sequence ID" value="MCO6417787.1"/>
    <property type="molecule type" value="Genomic_DNA"/>
</dbReference>
<accession>A0ABT1D783</accession>